<dbReference type="SUPFAM" id="SSF52200">
    <property type="entry name" value="Toll/Interleukin receptor TIR domain"/>
    <property type="match status" value="1"/>
</dbReference>
<dbReference type="PROSITE" id="PS50104">
    <property type="entry name" value="TIR"/>
    <property type="match status" value="1"/>
</dbReference>
<gene>
    <name evidence="2" type="ORF">DS909_05620</name>
</gene>
<dbReference type="SMART" id="SM00255">
    <property type="entry name" value="TIR"/>
    <property type="match status" value="1"/>
</dbReference>
<name>A0A366X824_9RHOB</name>
<dbReference type="PANTHER" id="PTHR16253">
    <property type="entry name" value="TETRATRICOPEPTIDE REPEAT PROTEIN 22"/>
    <property type="match status" value="1"/>
</dbReference>
<dbReference type="PANTHER" id="PTHR16253:SF0">
    <property type="entry name" value="TETRATRICOPEPTIDE REPEAT PROTEIN 22"/>
    <property type="match status" value="1"/>
</dbReference>
<evidence type="ECO:0000313" key="3">
    <source>
        <dbReference type="Proteomes" id="UP000252706"/>
    </source>
</evidence>
<evidence type="ECO:0000313" key="2">
    <source>
        <dbReference type="EMBL" id="RBW58444.1"/>
    </source>
</evidence>
<dbReference type="Proteomes" id="UP000252706">
    <property type="component" value="Unassembled WGS sequence"/>
</dbReference>
<dbReference type="InterPro" id="IPR035897">
    <property type="entry name" value="Toll_tir_struct_dom_sf"/>
</dbReference>
<dbReference type="EMBL" id="QOCE01000013">
    <property type="protein sequence ID" value="RBW58444.1"/>
    <property type="molecule type" value="Genomic_DNA"/>
</dbReference>
<dbReference type="Gene3D" id="3.40.50.10140">
    <property type="entry name" value="Toll/interleukin-1 receptor homology (TIR) domain"/>
    <property type="match status" value="1"/>
</dbReference>
<dbReference type="AlphaFoldDB" id="A0A366X824"/>
<accession>A0A366X824</accession>
<dbReference type="OrthoDB" id="1426235at2"/>
<organism evidence="2 3">
    <name type="scientific">Phaeobacter gallaeciensis</name>
    <dbReference type="NCBI Taxonomy" id="60890"/>
    <lineage>
        <taxon>Bacteria</taxon>
        <taxon>Pseudomonadati</taxon>
        <taxon>Pseudomonadota</taxon>
        <taxon>Alphaproteobacteria</taxon>
        <taxon>Rhodobacterales</taxon>
        <taxon>Roseobacteraceae</taxon>
        <taxon>Phaeobacter</taxon>
    </lineage>
</organism>
<sequence>MPIFISYNHNDKGFVTTLARNLVYARHNVWIDQWELNAGDSLLDKIQEAIGESDAILVVLSEHSINSSWCKRELNAGLMRELDERRAILIPCIVGDCDIPLFLRDKLYVDFRKDKDHAFELLDRSLQRISNPQQSRIDRLDFHTDWSVDWGTIQGSSIVEWLFVDHGEKVPYCVATRCRLILDNPKAEQLFQENLKAGSHLEYACEFMSKFVEDVKDCDFRVTISDASEISETHKLFGDNGDRAIFHIGIRRLGIDNGMDTVFTVDEILNRAVRHTLSALRSPDSE</sequence>
<dbReference type="Pfam" id="PF13676">
    <property type="entry name" value="TIR_2"/>
    <property type="match status" value="1"/>
</dbReference>
<comment type="caution">
    <text evidence="2">The sequence shown here is derived from an EMBL/GenBank/DDBJ whole genome shotgun (WGS) entry which is preliminary data.</text>
</comment>
<dbReference type="InterPro" id="IPR000157">
    <property type="entry name" value="TIR_dom"/>
</dbReference>
<feature type="domain" description="TIR" evidence="1">
    <location>
        <begin position="1"/>
        <end position="130"/>
    </location>
</feature>
<dbReference type="GO" id="GO:0007165">
    <property type="term" value="P:signal transduction"/>
    <property type="evidence" value="ECO:0007669"/>
    <property type="project" value="InterPro"/>
</dbReference>
<protein>
    <recommendedName>
        <fullName evidence="1">TIR domain-containing protein</fullName>
    </recommendedName>
</protein>
<dbReference type="RefSeq" id="WP_113822481.1">
    <property type="nucleotide sequence ID" value="NZ_QOCE01000013.1"/>
</dbReference>
<proteinExistence type="predicted"/>
<dbReference type="InterPro" id="IPR042342">
    <property type="entry name" value="TTC22"/>
</dbReference>
<reference evidence="2 3" key="1">
    <citation type="submission" date="2018-07" db="EMBL/GenBank/DDBJ databases">
        <title>Modular assembly of carbohydrate-degrading microbial communities in the ocean.</title>
        <authorList>
            <person name="Enke T.N."/>
            <person name="Datta M.S."/>
            <person name="Schwartzman J.A."/>
            <person name="Cermak N."/>
            <person name="Schmitz D.A."/>
            <person name="Barrere J."/>
            <person name="Cordero O.X."/>
        </authorList>
    </citation>
    <scope>NUCLEOTIDE SEQUENCE [LARGE SCALE GENOMIC DNA]</scope>
    <source>
        <strain evidence="2 3">C3M10</strain>
    </source>
</reference>
<evidence type="ECO:0000259" key="1">
    <source>
        <dbReference type="PROSITE" id="PS50104"/>
    </source>
</evidence>